<sequence length="410" mass="45038">MRLLHTSDWHLGQSLHGQDRDFEHQAFLSWLLARLVALAPDALLIAGDIFDTVNPPLKAQERLYDFIISAHEALPSLTLVMIAGNHDSGSRIELPAPLMRRLRTHALGRVLWLNDGELDCDRLLIPLSDATGATAAWCLALPFLRPAEVTGLHLGEDYLGGIAQVHQRLIAAANARRQPGQPLIAISHAHMAGGTVSLESERSLVIGTAEALPASLFDDSVGYVALGHLHKPQQVNGEQRLRYSGSPIPLSFSEVDYPHQVLQVDFNGEHLEQVVPHRVPRAVDLLRVGPAALDTVLATLDALPVPDLLASVVQHPWLEVRVQLDAPQPDLRARIEAALEGKAARLVRIAVDYQGSGRRDGDVALEQLEQLTPEQVFSRAWEEQYGSAVDEPTLADFLLLLQEEQLEQQP</sequence>
<dbReference type="NCBIfam" id="TIGR00619">
    <property type="entry name" value="sbcd"/>
    <property type="match status" value="1"/>
</dbReference>
<evidence type="ECO:0000313" key="10">
    <source>
        <dbReference type="EMBL" id="NJP01117.1"/>
    </source>
</evidence>
<keyword evidence="7" id="KW-0235">DNA replication</keyword>
<keyword evidence="6 7" id="KW-0269">Exonuclease</keyword>
<dbReference type="InterPro" id="IPR004593">
    <property type="entry name" value="SbcD"/>
</dbReference>
<dbReference type="RefSeq" id="WP_168083688.1">
    <property type="nucleotide sequence ID" value="NZ_JAAVJI010000004.1"/>
</dbReference>
<comment type="subunit">
    <text evidence="2 7">Heterodimer of SbcC and SbcD.</text>
</comment>
<dbReference type="InterPro" id="IPR041796">
    <property type="entry name" value="Mre11_N"/>
</dbReference>
<protein>
    <recommendedName>
        <fullName evidence="3 7">Nuclease SbcCD subunit D</fullName>
    </recommendedName>
</protein>
<dbReference type="PANTHER" id="PTHR30337">
    <property type="entry name" value="COMPONENT OF ATP-DEPENDENT DSDNA EXONUCLEASE"/>
    <property type="match status" value="1"/>
</dbReference>
<name>A0ABX0YFT9_9PSED</name>
<feature type="domain" description="Calcineurin-like phosphoesterase" evidence="8">
    <location>
        <begin position="1"/>
        <end position="232"/>
    </location>
</feature>
<dbReference type="InterPro" id="IPR026843">
    <property type="entry name" value="SbcD_C"/>
</dbReference>
<evidence type="ECO:0000313" key="11">
    <source>
        <dbReference type="Proteomes" id="UP000746535"/>
    </source>
</evidence>
<dbReference type="Pfam" id="PF00149">
    <property type="entry name" value="Metallophos"/>
    <property type="match status" value="1"/>
</dbReference>
<feature type="domain" description="Nuclease SbcCD subunit D C-terminal" evidence="9">
    <location>
        <begin position="283"/>
        <end position="384"/>
    </location>
</feature>
<comment type="caution">
    <text evidence="10">The sequence shown here is derived from an EMBL/GenBank/DDBJ whole genome shotgun (WGS) entry which is preliminary data.</text>
</comment>
<evidence type="ECO:0000256" key="5">
    <source>
        <dbReference type="ARBA" id="ARBA00022801"/>
    </source>
</evidence>
<keyword evidence="7" id="KW-0233">DNA recombination</keyword>
<keyword evidence="4 7" id="KW-0540">Nuclease</keyword>
<comment type="similarity">
    <text evidence="1 7">Belongs to the SbcD family.</text>
</comment>
<dbReference type="InterPro" id="IPR029052">
    <property type="entry name" value="Metallo-depent_PP-like"/>
</dbReference>
<comment type="function">
    <text evidence="7">SbcCD cleaves DNA hairpin structures. These structures can inhibit DNA replication and are intermediates in certain DNA recombination reactions. The complex acts as a 3'-&gt;5' double strand exonuclease that can open hairpins. It also has a 5' single-strand endonuclease activity.</text>
</comment>
<evidence type="ECO:0000256" key="6">
    <source>
        <dbReference type="ARBA" id="ARBA00022839"/>
    </source>
</evidence>
<proteinExistence type="inferred from homology"/>
<dbReference type="InterPro" id="IPR050535">
    <property type="entry name" value="DNA_Repair-Maintenance_Comp"/>
</dbReference>
<dbReference type="InterPro" id="IPR004843">
    <property type="entry name" value="Calcineurin-like_PHP"/>
</dbReference>
<organism evidence="10 11">
    <name type="scientific">Pseudomonas quercus</name>
    <dbReference type="NCBI Taxonomy" id="2722792"/>
    <lineage>
        <taxon>Bacteria</taxon>
        <taxon>Pseudomonadati</taxon>
        <taxon>Pseudomonadota</taxon>
        <taxon>Gammaproteobacteria</taxon>
        <taxon>Pseudomonadales</taxon>
        <taxon>Pseudomonadaceae</taxon>
        <taxon>Pseudomonas</taxon>
    </lineage>
</organism>
<keyword evidence="5 7" id="KW-0378">Hydrolase</keyword>
<dbReference type="EMBL" id="JAAVJI010000004">
    <property type="protein sequence ID" value="NJP01117.1"/>
    <property type="molecule type" value="Genomic_DNA"/>
</dbReference>
<dbReference type="SUPFAM" id="SSF56300">
    <property type="entry name" value="Metallo-dependent phosphatases"/>
    <property type="match status" value="1"/>
</dbReference>
<evidence type="ECO:0000256" key="4">
    <source>
        <dbReference type="ARBA" id="ARBA00022722"/>
    </source>
</evidence>
<dbReference type="Gene3D" id="3.60.21.10">
    <property type="match status" value="1"/>
</dbReference>
<dbReference type="PANTHER" id="PTHR30337:SF0">
    <property type="entry name" value="NUCLEASE SBCCD SUBUNIT D"/>
    <property type="match status" value="1"/>
</dbReference>
<evidence type="ECO:0000256" key="7">
    <source>
        <dbReference type="RuleBase" id="RU363069"/>
    </source>
</evidence>
<gene>
    <name evidence="7 10" type="primary">sbcD</name>
    <name evidence="10" type="ORF">HBH25_09585</name>
</gene>
<evidence type="ECO:0000256" key="1">
    <source>
        <dbReference type="ARBA" id="ARBA00010555"/>
    </source>
</evidence>
<dbReference type="Pfam" id="PF12320">
    <property type="entry name" value="SbcD_C"/>
    <property type="match status" value="1"/>
</dbReference>
<evidence type="ECO:0000259" key="9">
    <source>
        <dbReference type="Pfam" id="PF12320"/>
    </source>
</evidence>
<dbReference type="CDD" id="cd00840">
    <property type="entry name" value="MPP_Mre11_N"/>
    <property type="match status" value="1"/>
</dbReference>
<evidence type="ECO:0000256" key="2">
    <source>
        <dbReference type="ARBA" id="ARBA00011322"/>
    </source>
</evidence>
<dbReference type="GO" id="GO:0004527">
    <property type="term" value="F:exonuclease activity"/>
    <property type="evidence" value="ECO:0007669"/>
    <property type="project" value="UniProtKB-KW"/>
</dbReference>
<dbReference type="Proteomes" id="UP000746535">
    <property type="component" value="Unassembled WGS sequence"/>
</dbReference>
<keyword evidence="7" id="KW-0255">Endonuclease</keyword>
<keyword evidence="11" id="KW-1185">Reference proteome</keyword>
<accession>A0ABX0YFT9</accession>
<evidence type="ECO:0000259" key="8">
    <source>
        <dbReference type="Pfam" id="PF00149"/>
    </source>
</evidence>
<evidence type="ECO:0000256" key="3">
    <source>
        <dbReference type="ARBA" id="ARBA00013365"/>
    </source>
</evidence>
<reference evidence="10 11" key="1">
    <citation type="submission" date="2020-03" db="EMBL/GenBank/DDBJ databases">
        <authorList>
            <person name="Wang L."/>
            <person name="He N."/>
            <person name="Li Y."/>
            <person name="Fang Y."/>
            <person name="Zhang F."/>
        </authorList>
    </citation>
    <scope>NUCLEOTIDE SEQUENCE [LARGE SCALE GENOMIC DNA]</scope>
    <source>
        <strain evidence="11">hsmgli-8</strain>
    </source>
</reference>